<dbReference type="SUPFAM" id="SSF50249">
    <property type="entry name" value="Nucleic acid-binding proteins"/>
    <property type="match status" value="1"/>
</dbReference>
<evidence type="ECO:0000313" key="12">
    <source>
        <dbReference type="Proteomes" id="UP000292665"/>
    </source>
</evidence>
<dbReference type="InterPro" id="IPR037278">
    <property type="entry name" value="ARFGAP/RecO"/>
</dbReference>
<dbReference type="InterPro" id="IPR003717">
    <property type="entry name" value="RecO"/>
</dbReference>
<comment type="similarity">
    <text evidence="1 7">Belongs to the RecO family.</text>
</comment>
<dbReference type="GO" id="GO:0006310">
    <property type="term" value="P:DNA recombination"/>
    <property type="evidence" value="ECO:0007669"/>
    <property type="project" value="UniProtKB-UniRule"/>
</dbReference>
<evidence type="ECO:0000256" key="3">
    <source>
        <dbReference type="ARBA" id="ARBA00022763"/>
    </source>
</evidence>
<dbReference type="Proteomes" id="UP000292665">
    <property type="component" value="Unassembled WGS sequence"/>
</dbReference>
<dbReference type="PANTHER" id="PTHR33991:SF1">
    <property type="entry name" value="DNA REPAIR PROTEIN RECO"/>
    <property type="match status" value="1"/>
</dbReference>
<dbReference type="Pfam" id="PF11967">
    <property type="entry name" value="RecO_N"/>
    <property type="match status" value="1"/>
</dbReference>
<dbReference type="InterPro" id="IPR022572">
    <property type="entry name" value="DNA_rep/recomb_RecO_N"/>
</dbReference>
<gene>
    <name evidence="7 9" type="primary">recO</name>
    <name evidence="10" type="ORF">EAI93_13505</name>
    <name evidence="9" type="ORF">ERS852456_01720</name>
</gene>
<dbReference type="EMBL" id="CYZO01000021">
    <property type="protein sequence ID" value="CUO14284.1"/>
    <property type="molecule type" value="Genomic_DNA"/>
</dbReference>
<reference evidence="10 12" key="2">
    <citation type="journal article" date="2019" name="Science, e1252229">
        <title>Invertible promoters mediate bacterial phase variation, antibiotic resistance, and host adaptation in the gut.</title>
        <authorList>
            <person name="Jiang X."/>
            <person name="Hall A.B."/>
            <person name="Arthur T.D."/>
            <person name="Plichta D.R."/>
            <person name="Covington C.T."/>
            <person name="Poyet M."/>
            <person name="Crothers J."/>
            <person name="Moses P.L."/>
            <person name="Tolonen A.C."/>
            <person name="Vlamakis H."/>
            <person name="Alm E.J."/>
            <person name="Xavier R.J."/>
        </authorList>
    </citation>
    <scope>NUCLEOTIDE SEQUENCE [LARGE SCALE GENOMIC DNA]</scope>
    <source>
        <strain evidence="10">Aa_0143</strain>
        <strain evidence="12">aa_0143</strain>
    </source>
</reference>
<protein>
    <recommendedName>
        <fullName evidence="2 7">DNA repair protein RecO</fullName>
    </recommendedName>
    <alternativeName>
        <fullName evidence="6 7">Recombination protein O</fullName>
    </alternativeName>
</protein>
<evidence type="ECO:0000256" key="6">
    <source>
        <dbReference type="ARBA" id="ARBA00033409"/>
    </source>
</evidence>
<name>A0A174CMD8_9FIRM</name>
<sequence>MEAPAERNGVNQIILTGIVLSTMPVGEYDRRVVILTKEQGKISAFARGARRPNSPLVGALNPFSFGTFTMYEGRTSYTIQSASISNYFAELRGDIIGAYYGFYFLEFTDYYTKEFNDEREMLKLLYQTLRALTNPHIPNMLIRYIFELKALTINGQAPQVFQCMTCGNKERHAVFSAVKGGLVCSECMKDVRDGMSLDPSTLYSMQYIETSTIEKLYTFNVTEKVLTELGNVMSRMTDIYVGKHFKSLEILETLI</sequence>
<dbReference type="HAMAP" id="MF_00201">
    <property type="entry name" value="RecO"/>
    <property type="match status" value="1"/>
</dbReference>
<dbReference type="Gene3D" id="1.20.1440.120">
    <property type="entry name" value="Recombination protein O, C-terminal domain"/>
    <property type="match status" value="1"/>
</dbReference>
<dbReference type="Proteomes" id="UP000095787">
    <property type="component" value="Unassembled WGS sequence"/>
</dbReference>
<evidence type="ECO:0000313" key="9">
    <source>
        <dbReference type="EMBL" id="CUO14284.1"/>
    </source>
</evidence>
<dbReference type="EMBL" id="RCYR01000050">
    <property type="protein sequence ID" value="RYS76303.1"/>
    <property type="molecule type" value="Genomic_DNA"/>
</dbReference>
<keyword evidence="5 7" id="KW-0234">DNA repair</keyword>
<dbReference type="SUPFAM" id="SSF57863">
    <property type="entry name" value="ArfGap/RecO-like zinc finger"/>
    <property type="match status" value="1"/>
</dbReference>
<dbReference type="NCBIfam" id="TIGR00613">
    <property type="entry name" value="reco"/>
    <property type="match status" value="1"/>
</dbReference>
<reference evidence="9 11" key="1">
    <citation type="submission" date="2015-09" db="EMBL/GenBank/DDBJ databases">
        <authorList>
            <consortium name="Pathogen Informatics"/>
        </authorList>
    </citation>
    <scope>NUCLEOTIDE SEQUENCE [LARGE SCALE GENOMIC DNA]</scope>
    <source>
        <strain evidence="9 11">2789STDY5834841</strain>
    </source>
</reference>
<evidence type="ECO:0000256" key="7">
    <source>
        <dbReference type="HAMAP-Rule" id="MF_00201"/>
    </source>
</evidence>
<keyword evidence="4 7" id="KW-0233">DNA recombination</keyword>
<accession>A0A174CMD8</accession>
<dbReference type="GO" id="GO:0043590">
    <property type="term" value="C:bacterial nucleoid"/>
    <property type="evidence" value="ECO:0007669"/>
    <property type="project" value="TreeGrafter"/>
</dbReference>
<dbReference type="Pfam" id="PF02565">
    <property type="entry name" value="RecO_C"/>
    <property type="match status" value="1"/>
</dbReference>
<dbReference type="InterPro" id="IPR012340">
    <property type="entry name" value="NA-bd_OB-fold"/>
</dbReference>
<evidence type="ECO:0000313" key="11">
    <source>
        <dbReference type="Proteomes" id="UP000095787"/>
    </source>
</evidence>
<dbReference type="AlphaFoldDB" id="A0A174CMD8"/>
<evidence type="ECO:0000256" key="2">
    <source>
        <dbReference type="ARBA" id="ARBA00021310"/>
    </source>
</evidence>
<organism evidence="9 11">
    <name type="scientific">[Ruminococcus] torques</name>
    <dbReference type="NCBI Taxonomy" id="33039"/>
    <lineage>
        <taxon>Bacteria</taxon>
        <taxon>Bacillati</taxon>
        <taxon>Bacillota</taxon>
        <taxon>Clostridia</taxon>
        <taxon>Lachnospirales</taxon>
        <taxon>Lachnospiraceae</taxon>
        <taxon>Mediterraneibacter</taxon>
    </lineage>
</organism>
<evidence type="ECO:0000256" key="1">
    <source>
        <dbReference type="ARBA" id="ARBA00007452"/>
    </source>
</evidence>
<proteinExistence type="inferred from homology"/>
<keyword evidence="3 7" id="KW-0227">DNA damage</keyword>
<evidence type="ECO:0000256" key="5">
    <source>
        <dbReference type="ARBA" id="ARBA00023204"/>
    </source>
</evidence>
<dbReference type="RefSeq" id="WP_004847074.1">
    <property type="nucleotide sequence ID" value="NZ_AP028249.1"/>
</dbReference>
<dbReference type="GO" id="GO:0006302">
    <property type="term" value="P:double-strand break repair"/>
    <property type="evidence" value="ECO:0007669"/>
    <property type="project" value="TreeGrafter"/>
</dbReference>
<evidence type="ECO:0000256" key="4">
    <source>
        <dbReference type="ARBA" id="ARBA00023172"/>
    </source>
</evidence>
<evidence type="ECO:0000259" key="8">
    <source>
        <dbReference type="Pfam" id="PF11967"/>
    </source>
</evidence>
<evidence type="ECO:0000313" key="10">
    <source>
        <dbReference type="EMBL" id="RYS76303.1"/>
    </source>
</evidence>
<feature type="domain" description="DNA replication/recombination mediator RecO N-terminal" evidence="8">
    <location>
        <begin position="15"/>
        <end position="88"/>
    </location>
</feature>
<dbReference type="InterPro" id="IPR042242">
    <property type="entry name" value="RecO_C"/>
</dbReference>
<comment type="function">
    <text evidence="7">Involved in DNA repair and RecF pathway recombination.</text>
</comment>
<dbReference type="Gene3D" id="2.40.50.140">
    <property type="entry name" value="Nucleic acid-binding proteins"/>
    <property type="match status" value="1"/>
</dbReference>
<dbReference type="PANTHER" id="PTHR33991">
    <property type="entry name" value="DNA REPAIR PROTEIN RECO"/>
    <property type="match status" value="1"/>
</dbReference>